<sequence length="136" mass="15694">MKIIDRHNFISVVCVSFTLIVCGKLIYEKLIGFTDRFYTENIFTCLLVCVLATFILSLHYYLQRFPFIPVVIGQYVLLMGVIFALIWIGSKYTDMAPSAYKDMFVSVTIPYVLGAAAYYISYFLEIKKANEFFSKL</sequence>
<name>A0A317G2Z3_BUTFI</name>
<dbReference type="Pfam" id="PF20312">
    <property type="entry name" value="DUF6608"/>
    <property type="match status" value="1"/>
</dbReference>
<keyword evidence="1" id="KW-1133">Transmembrane helix</keyword>
<evidence type="ECO:0008006" key="4">
    <source>
        <dbReference type="Google" id="ProtNLM"/>
    </source>
</evidence>
<dbReference type="InterPro" id="IPR046716">
    <property type="entry name" value="DUF6608"/>
</dbReference>
<keyword evidence="1" id="KW-0812">Transmembrane</keyword>
<evidence type="ECO:0000313" key="2">
    <source>
        <dbReference type="EMBL" id="PWT26752.1"/>
    </source>
</evidence>
<dbReference type="EMBL" id="NXNG01000001">
    <property type="protein sequence ID" value="PWT26752.1"/>
    <property type="molecule type" value="Genomic_DNA"/>
</dbReference>
<organism evidence="2 3">
    <name type="scientific">Butyrivibrio fibrisolvens</name>
    <dbReference type="NCBI Taxonomy" id="831"/>
    <lineage>
        <taxon>Bacteria</taxon>
        <taxon>Bacillati</taxon>
        <taxon>Bacillota</taxon>
        <taxon>Clostridia</taxon>
        <taxon>Lachnospirales</taxon>
        <taxon>Lachnospiraceae</taxon>
        <taxon>Butyrivibrio</taxon>
    </lineage>
</organism>
<evidence type="ECO:0000313" key="3">
    <source>
        <dbReference type="Proteomes" id="UP000245488"/>
    </source>
</evidence>
<keyword evidence="3" id="KW-1185">Reference proteome</keyword>
<evidence type="ECO:0000256" key="1">
    <source>
        <dbReference type="SAM" id="Phobius"/>
    </source>
</evidence>
<keyword evidence="1" id="KW-0472">Membrane</keyword>
<dbReference type="RefSeq" id="WP_110072474.1">
    <property type="nucleotide sequence ID" value="NZ_CM009896.1"/>
</dbReference>
<feature type="transmembrane region" description="Helical" evidence="1">
    <location>
        <begin position="103"/>
        <end position="124"/>
    </location>
</feature>
<feature type="transmembrane region" description="Helical" evidence="1">
    <location>
        <begin position="9"/>
        <end position="27"/>
    </location>
</feature>
<reference evidence="2 3" key="1">
    <citation type="submission" date="2017-09" db="EMBL/GenBank/DDBJ databases">
        <title>High-quality draft genome sequence of Butyrivibrio fibrisolvens INBov1, isolated from cow rumen.</title>
        <authorList>
            <person name="Rodriguez Hernaez J."/>
            <person name="Rivarola M."/>
            <person name="Paniego N."/>
            <person name="Cravero S."/>
            <person name="Ceron Cucchi M."/>
            <person name="Martinez M.C."/>
        </authorList>
    </citation>
    <scope>NUCLEOTIDE SEQUENCE [LARGE SCALE GENOMIC DNA]</scope>
    <source>
        <strain evidence="2 3">INBov1</strain>
    </source>
</reference>
<gene>
    <name evidence="2" type="ORF">CPT75_06325</name>
</gene>
<feature type="transmembrane region" description="Helical" evidence="1">
    <location>
        <begin position="67"/>
        <end position="88"/>
    </location>
</feature>
<comment type="caution">
    <text evidence="2">The sequence shown here is derived from an EMBL/GenBank/DDBJ whole genome shotgun (WGS) entry which is preliminary data.</text>
</comment>
<accession>A0A317G2Z3</accession>
<proteinExistence type="predicted"/>
<protein>
    <recommendedName>
        <fullName evidence="4">DUF3021 domain-containing protein</fullName>
    </recommendedName>
</protein>
<dbReference type="Proteomes" id="UP000245488">
    <property type="component" value="Chromosome"/>
</dbReference>
<feature type="transmembrane region" description="Helical" evidence="1">
    <location>
        <begin position="39"/>
        <end position="60"/>
    </location>
</feature>
<dbReference type="AlphaFoldDB" id="A0A317G2Z3"/>